<keyword evidence="3" id="KW-0378">Hydrolase</keyword>
<dbReference type="CDD" id="cd10807">
    <property type="entry name" value="YdjC_like_3"/>
    <property type="match status" value="1"/>
</dbReference>
<dbReference type="InterPro" id="IPR011330">
    <property type="entry name" value="Glyco_hydro/deAcase_b/a-brl"/>
</dbReference>
<dbReference type="InterPro" id="IPR006879">
    <property type="entry name" value="YdjC-like"/>
</dbReference>
<dbReference type="AlphaFoldDB" id="A0A098G861"/>
<evidence type="ECO:0000256" key="2">
    <source>
        <dbReference type="ARBA" id="ARBA00022723"/>
    </source>
</evidence>
<protein>
    <recommendedName>
        <fullName evidence="8">Cellobiose phosphorylase</fullName>
    </recommendedName>
</protein>
<keyword evidence="4" id="KW-0460">Magnesium</keyword>
<dbReference type="Pfam" id="PF04794">
    <property type="entry name" value="YdjC"/>
    <property type="match status" value="1"/>
</dbReference>
<evidence type="ECO:0000256" key="5">
    <source>
        <dbReference type="ARBA" id="ARBA00023277"/>
    </source>
</evidence>
<dbReference type="GO" id="GO:0005975">
    <property type="term" value="P:carbohydrate metabolic process"/>
    <property type="evidence" value="ECO:0007669"/>
    <property type="project" value="InterPro"/>
</dbReference>
<dbReference type="SUPFAM" id="SSF88713">
    <property type="entry name" value="Glycoside hydrolase/deacetylase"/>
    <property type="match status" value="1"/>
</dbReference>
<reference evidence="7" key="1">
    <citation type="submission" date="2014-09" db="EMBL/GenBank/DDBJ databases">
        <authorList>
            <person name="Gomez-Valero L."/>
        </authorList>
    </citation>
    <scope>NUCLEOTIDE SEQUENCE [LARGE SCALE GENOMIC DNA]</scope>
    <source>
        <strain evidence="7">ATCC700992</strain>
    </source>
</reference>
<dbReference type="PANTHER" id="PTHR31609">
    <property type="entry name" value="YDJC DEACETYLASE FAMILY MEMBER"/>
    <property type="match status" value="1"/>
</dbReference>
<dbReference type="EMBL" id="LN614827">
    <property type="protein sequence ID" value="CEG58673.1"/>
    <property type="molecule type" value="Genomic_DNA"/>
</dbReference>
<dbReference type="Proteomes" id="UP000032430">
    <property type="component" value="Chromosome I"/>
</dbReference>
<organism evidence="6 7">
    <name type="scientific">Legionella fallonii LLAP-10</name>
    <dbReference type="NCBI Taxonomy" id="1212491"/>
    <lineage>
        <taxon>Bacteria</taxon>
        <taxon>Pseudomonadati</taxon>
        <taxon>Pseudomonadota</taxon>
        <taxon>Gammaproteobacteria</taxon>
        <taxon>Legionellales</taxon>
        <taxon>Legionellaceae</taxon>
        <taxon>Legionella</taxon>
    </lineage>
</organism>
<keyword evidence="7" id="KW-1185">Reference proteome</keyword>
<evidence type="ECO:0008006" key="8">
    <source>
        <dbReference type="Google" id="ProtNLM"/>
    </source>
</evidence>
<dbReference type="Gene3D" id="3.20.20.370">
    <property type="entry name" value="Glycoside hydrolase/deacetylase"/>
    <property type="match status" value="1"/>
</dbReference>
<evidence type="ECO:0000313" key="7">
    <source>
        <dbReference type="Proteomes" id="UP000032430"/>
    </source>
</evidence>
<proteinExistence type="predicted"/>
<keyword evidence="2" id="KW-0479">Metal-binding</keyword>
<gene>
    <name evidence="6" type="ORF">LFA_3342</name>
</gene>
<dbReference type="GO" id="GO:0016787">
    <property type="term" value="F:hydrolase activity"/>
    <property type="evidence" value="ECO:0007669"/>
    <property type="project" value="UniProtKB-KW"/>
</dbReference>
<dbReference type="GO" id="GO:0019213">
    <property type="term" value="F:deacetylase activity"/>
    <property type="evidence" value="ECO:0007669"/>
    <property type="project" value="TreeGrafter"/>
</dbReference>
<dbReference type="KEGG" id="lfa:LFA_3342"/>
<evidence type="ECO:0000256" key="4">
    <source>
        <dbReference type="ARBA" id="ARBA00022842"/>
    </source>
</evidence>
<dbReference type="HOGENOM" id="CLU_064244_3_0_6"/>
<dbReference type="PANTHER" id="PTHR31609:SF1">
    <property type="entry name" value="CARBOHYDRATE DEACETYLASE"/>
    <property type="match status" value="1"/>
</dbReference>
<sequence>MSNYKTIVLCADDFGINPGVSVGILKLADRQRLSAVSCMANMPDFNLHAHDLCAVKDKVQTGLHFNLTEGFLLAEPHQRCFSLNALLMKSHLRWVNPLSIANEFNTQLDHYISMMGGLPDFIDGHQHMHQFPGIRQVILKIYKQRLQAHGTFIRSTFPSISLPPYRFKAQILAVTGGRALSSALKKSNISHNDCFSGIYDFNPGSNYRDLFRQWMSLIPTNTLIMCHPGEGMDNADAIAAARRIEMDYFLSDAFLEDCQEYRVKLRAINKG</sequence>
<evidence type="ECO:0000313" key="6">
    <source>
        <dbReference type="EMBL" id="CEG58673.1"/>
    </source>
</evidence>
<dbReference type="OrthoDB" id="5295855at2"/>
<accession>A0A098G861</accession>
<dbReference type="GO" id="GO:0046872">
    <property type="term" value="F:metal ion binding"/>
    <property type="evidence" value="ECO:0007669"/>
    <property type="project" value="UniProtKB-KW"/>
</dbReference>
<dbReference type="STRING" id="1212491.LFA_3342"/>
<name>A0A098G861_9GAMM</name>
<keyword evidence="5" id="KW-0119">Carbohydrate metabolism</keyword>
<comment type="cofactor">
    <cofactor evidence="1">
        <name>Mg(2+)</name>
        <dbReference type="ChEBI" id="CHEBI:18420"/>
    </cofactor>
</comment>
<dbReference type="RefSeq" id="WP_045096938.1">
    <property type="nucleotide sequence ID" value="NZ_LN614827.1"/>
</dbReference>
<evidence type="ECO:0000256" key="1">
    <source>
        <dbReference type="ARBA" id="ARBA00001946"/>
    </source>
</evidence>
<evidence type="ECO:0000256" key="3">
    <source>
        <dbReference type="ARBA" id="ARBA00022801"/>
    </source>
</evidence>